<dbReference type="InterPro" id="IPR052189">
    <property type="entry name" value="L-asp_N-monooxygenase_NS-form"/>
</dbReference>
<dbReference type="EMBL" id="JAMRXG010000004">
    <property type="protein sequence ID" value="MCM6773897.1"/>
    <property type="molecule type" value="Genomic_DNA"/>
</dbReference>
<name>A0A9X2E4C0_9NOCA</name>
<comment type="caution">
    <text evidence="2">The sequence shown here is derived from an EMBL/GenBank/DDBJ whole genome shotgun (WGS) entry which is preliminary data.</text>
</comment>
<dbReference type="PANTHER" id="PTHR40254:SF1">
    <property type="entry name" value="BLR0577 PROTEIN"/>
    <property type="match status" value="1"/>
</dbReference>
<keyword evidence="3" id="KW-1185">Reference proteome</keyword>
<organism evidence="2 3">
    <name type="scientific">Nocardia pulmonis</name>
    <dbReference type="NCBI Taxonomy" id="2951408"/>
    <lineage>
        <taxon>Bacteria</taxon>
        <taxon>Bacillati</taxon>
        <taxon>Actinomycetota</taxon>
        <taxon>Actinomycetes</taxon>
        <taxon>Mycobacteriales</taxon>
        <taxon>Nocardiaceae</taxon>
        <taxon>Nocardia</taxon>
    </lineage>
</organism>
<sequence length="510" mass="53853">MKLAIVGAGAATVALLDRLSRGPDPVPGRITVFDPAPQLWRGRPYQHDLDSVRVNILPEHMSVRAGEPRDFSTWLAGRGFDHDGRDFTDVDRFPPRHVYGQYLCDRAEGAVARLRERGCRVEIVPRRVVSALPCGGGIRLSTVSGSRYRTDRLVLGVGAATPDDHFGLTGHPGFHADPYPLRETVAGLDPDAGVAVLGTGLAAVDVAVTLLGGGHRGPIVLASRSGSLPMVRQRPADLALSACTPHTLAAITAGGRRLGLDDVAYLLADDIVAAGGDPSAVLTELVAVECEDPTARLRRHLAMIDDPDPAIRLAQKAVPLSGPDLWVRLQPRAQALVRSRYYRAVQSLCCPMPPGNARVIAAGIEQNRLAVQRGLWNVEPVAGGGFDIFTTDGVFRADTVLNATGAAAHRQPPAARDLLVSLVAAGLASHHPDGGLWVDPATSRTVVDGRPIPSVYAMGDIESGTLFFTSGMPSVVDRAADVAHSLATAAVTDSPDGRSSDLCTAQRPTS</sequence>
<dbReference type="Pfam" id="PF13454">
    <property type="entry name" value="NAD_binding_9"/>
    <property type="match status" value="1"/>
</dbReference>
<evidence type="ECO:0000259" key="1">
    <source>
        <dbReference type="Pfam" id="PF13454"/>
    </source>
</evidence>
<gene>
    <name evidence="2" type="ORF">NDR86_10485</name>
</gene>
<dbReference type="SUPFAM" id="SSF51905">
    <property type="entry name" value="FAD/NAD(P)-binding domain"/>
    <property type="match status" value="2"/>
</dbReference>
<dbReference type="RefSeq" id="WP_251910974.1">
    <property type="nucleotide sequence ID" value="NZ_JAMRXG010000004.1"/>
</dbReference>
<dbReference type="InterPro" id="IPR038732">
    <property type="entry name" value="HpyO/CreE_NAD-binding"/>
</dbReference>
<accession>A0A9X2E4C0</accession>
<evidence type="ECO:0000313" key="2">
    <source>
        <dbReference type="EMBL" id="MCM6773897.1"/>
    </source>
</evidence>
<evidence type="ECO:0000313" key="3">
    <source>
        <dbReference type="Proteomes" id="UP001139157"/>
    </source>
</evidence>
<proteinExistence type="predicted"/>
<dbReference type="AlphaFoldDB" id="A0A9X2E4C0"/>
<dbReference type="InterPro" id="IPR036188">
    <property type="entry name" value="FAD/NAD-bd_sf"/>
</dbReference>
<dbReference type="Proteomes" id="UP001139157">
    <property type="component" value="Unassembled WGS sequence"/>
</dbReference>
<protein>
    <submittedName>
        <fullName evidence="2">FAD/NAD(P)-binding protein</fullName>
    </submittedName>
</protein>
<dbReference type="PANTHER" id="PTHR40254">
    <property type="entry name" value="BLR0577 PROTEIN"/>
    <property type="match status" value="1"/>
</dbReference>
<dbReference type="Gene3D" id="3.50.50.60">
    <property type="entry name" value="FAD/NAD(P)-binding domain"/>
    <property type="match status" value="1"/>
</dbReference>
<feature type="domain" description="FAD-dependent urate hydroxylase HpyO/Asp monooxygenase CreE-like FAD/NAD(P)-binding" evidence="1">
    <location>
        <begin position="4"/>
        <end position="159"/>
    </location>
</feature>
<reference evidence="2" key="1">
    <citation type="submission" date="2022-06" db="EMBL/GenBank/DDBJ databases">
        <title>Novel species in genus nocardia.</title>
        <authorList>
            <person name="Li F."/>
        </authorList>
    </citation>
    <scope>NUCLEOTIDE SEQUENCE</scope>
    <source>
        <strain evidence="2">CDC141</strain>
    </source>
</reference>